<proteinExistence type="predicted"/>
<sequence length="463" mass="52072">MSAAIEIYPPEVVENIVQNLPLEDIANVRLCSRSMAALSTQETFKSFFLAKKVNLTRGCLERFIHITTASSLACLVEKLTIAGVAVDVELQKSMVKDKVRWDTTNNGPIFSSIQTKLTEDGVAEAENNLAALRALKSEQGTMRRDNTAAELLARAFQNIRGHRKHGRLLSLTLTVVVFRKDAEQEQQPKEKSDEVAIWQAAADCFQSTMQAIGKSHLPVDELDVFNSTLRCSMALDSVDDLLKSRQSLNEILEAVKVLRISLSERPDDKSEDVDHPRNMRTKDYDAILRLLELFPNLQTLEMHWYNARSYRLAELASGRPDLLEYCTKQEVNLKSLNTLVLRGAAATGQSLLRFLQSVPAKSVSLAEFHIIDERFTSILEYCTSDEAGLEHVSFDDMWEPSLVYFDGMKSKFPVLGGSRGGQTLERRGPEVRKPIQYHFAQRPLGSPAAYRWHTIKQAEYGPP</sequence>
<feature type="domain" description="F-box" evidence="1">
    <location>
        <begin position="2"/>
        <end position="47"/>
    </location>
</feature>
<dbReference type="Pfam" id="PF00646">
    <property type="entry name" value="F-box"/>
    <property type="match status" value="1"/>
</dbReference>
<reference evidence="2" key="1">
    <citation type="submission" date="2023-04" db="EMBL/GenBank/DDBJ databases">
        <title>Black Yeasts Isolated from many extreme environments.</title>
        <authorList>
            <person name="Coleine C."/>
            <person name="Stajich J.E."/>
            <person name="Selbmann L."/>
        </authorList>
    </citation>
    <scope>NUCLEOTIDE SEQUENCE</scope>
    <source>
        <strain evidence="2">CCFEE 5312</strain>
    </source>
</reference>
<dbReference type="Proteomes" id="UP001271007">
    <property type="component" value="Unassembled WGS sequence"/>
</dbReference>
<dbReference type="EMBL" id="JAWDJX010000001">
    <property type="protein sequence ID" value="KAK3059175.1"/>
    <property type="molecule type" value="Genomic_DNA"/>
</dbReference>
<accession>A0AAJ0LXM9</accession>
<evidence type="ECO:0000313" key="2">
    <source>
        <dbReference type="EMBL" id="KAK3059175.1"/>
    </source>
</evidence>
<evidence type="ECO:0000259" key="1">
    <source>
        <dbReference type="PROSITE" id="PS50181"/>
    </source>
</evidence>
<name>A0AAJ0LXM9_9PEZI</name>
<evidence type="ECO:0000313" key="3">
    <source>
        <dbReference type="Proteomes" id="UP001271007"/>
    </source>
</evidence>
<dbReference type="AlphaFoldDB" id="A0AAJ0LXM9"/>
<comment type="caution">
    <text evidence="2">The sequence shown here is derived from an EMBL/GenBank/DDBJ whole genome shotgun (WGS) entry which is preliminary data.</text>
</comment>
<dbReference type="PROSITE" id="PS50181">
    <property type="entry name" value="FBOX"/>
    <property type="match status" value="1"/>
</dbReference>
<keyword evidence="3" id="KW-1185">Reference proteome</keyword>
<gene>
    <name evidence="2" type="ORF">LTR09_000741</name>
</gene>
<organism evidence="2 3">
    <name type="scientific">Extremus antarcticus</name>
    <dbReference type="NCBI Taxonomy" id="702011"/>
    <lineage>
        <taxon>Eukaryota</taxon>
        <taxon>Fungi</taxon>
        <taxon>Dikarya</taxon>
        <taxon>Ascomycota</taxon>
        <taxon>Pezizomycotina</taxon>
        <taxon>Dothideomycetes</taxon>
        <taxon>Dothideomycetidae</taxon>
        <taxon>Mycosphaerellales</taxon>
        <taxon>Extremaceae</taxon>
        <taxon>Extremus</taxon>
    </lineage>
</organism>
<protein>
    <recommendedName>
        <fullName evidence="1">F-box domain-containing protein</fullName>
    </recommendedName>
</protein>
<dbReference type="InterPro" id="IPR001810">
    <property type="entry name" value="F-box_dom"/>
</dbReference>